<evidence type="ECO:0000256" key="2">
    <source>
        <dbReference type="ARBA" id="ARBA00023125"/>
    </source>
</evidence>
<protein>
    <submittedName>
        <fullName evidence="5">MarR family transcriptional regulator</fullName>
    </submittedName>
</protein>
<keyword evidence="6" id="KW-1185">Reference proteome</keyword>
<comment type="caution">
    <text evidence="5">The sequence shown here is derived from an EMBL/GenBank/DDBJ whole genome shotgun (WGS) entry which is preliminary data.</text>
</comment>
<dbReference type="PROSITE" id="PS01117">
    <property type="entry name" value="HTH_MARR_1"/>
    <property type="match status" value="1"/>
</dbReference>
<dbReference type="SUPFAM" id="SSF46785">
    <property type="entry name" value="Winged helix' DNA-binding domain"/>
    <property type="match status" value="1"/>
</dbReference>
<dbReference type="EMBL" id="JBAPLV010000029">
    <property type="protein sequence ID" value="MEI4280805.1"/>
    <property type="molecule type" value="Genomic_DNA"/>
</dbReference>
<keyword evidence="2" id="KW-0238">DNA-binding</keyword>
<keyword evidence="3" id="KW-0804">Transcription</keyword>
<dbReference type="Proteomes" id="UP001373496">
    <property type="component" value="Unassembled WGS sequence"/>
</dbReference>
<dbReference type="PANTHER" id="PTHR33164:SF103">
    <property type="entry name" value="REGULATORY PROTEIN MARR"/>
    <property type="match status" value="1"/>
</dbReference>
<sequence length="140" mass="15358">MPNPVPDDDLGELIVRAARSLRGRWREVLEPWDLSPHQVRALMVVGRTDGLRLSGLAEALRIAPRSATEVADALAGRELVERVPDPTDRRAVLVRLTDGGRRVLDEVRTARAADSRAALSGLPAADRAELARLLRRFVDG</sequence>
<feature type="domain" description="HTH marR-type" evidence="4">
    <location>
        <begin position="7"/>
        <end position="139"/>
    </location>
</feature>
<accession>A0ABU8EB05</accession>
<dbReference type="InterPro" id="IPR000835">
    <property type="entry name" value="HTH_MarR-typ"/>
</dbReference>
<dbReference type="SMART" id="SM00347">
    <property type="entry name" value="HTH_MARR"/>
    <property type="match status" value="1"/>
</dbReference>
<proteinExistence type="predicted"/>
<evidence type="ECO:0000313" key="5">
    <source>
        <dbReference type="EMBL" id="MEI4280805.1"/>
    </source>
</evidence>
<reference evidence="5 6" key="1">
    <citation type="submission" date="2024-03" db="EMBL/GenBank/DDBJ databases">
        <title>Draft genome sequence of Klenkia terrae.</title>
        <authorList>
            <person name="Duangmal K."/>
            <person name="Chantavorakit T."/>
        </authorList>
    </citation>
    <scope>NUCLEOTIDE SEQUENCE [LARGE SCALE GENOMIC DNA]</scope>
    <source>
        <strain evidence="5 6">JCM 17786</strain>
    </source>
</reference>
<organism evidence="5 6">
    <name type="scientific">Klenkia terrae</name>
    <dbReference type="NCBI Taxonomy" id="1052259"/>
    <lineage>
        <taxon>Bacteria</taxon>
        <taxon>Bacillati</taxon>
        <taxon>Actinomycetota</taxon>
        <taxon>Actinomycetes</taxon>
        <taxon>Geodermatophilales</taxon>
        <taxon>Geodermatophilaceae</taxon>
        <taxon>Klenkia</taxon>
    </lineage>
</organism>
<evidence type="ECO:0000256" key="3">
    <source>
        <dbReference type="ARBA" id="ARBA00023163"/>
    </source>
</evidence>
<dbReference type="InterPro" id="IPR039422">
    <property type="entry name" value="MarR/SlyA-like"/>
</dbReference>
<dbReference type="Gene3D" id="1.10.10.10">
    <property type="entry name" value="Winged helix-like DNA-binding domain superfamily/Winged helix DNA-binding domain"/>
    <property type="match status" value="1"/>
</dbReference>
<dbReference type="PROSITE" id="PS50995">
    <property type="entry name" value="HTH_MARR_2"/>
    <property type="match status" value="1"/>
</dbReference>
<dbReference type="PANTHER" id="PTHR33164">
    <property type="entry name" value="TRANSCRIPTIONAL REGULATOR, MARR FAMILY"/>
    <property type="match status" value="1"/>
</dbReference>
<name>A0ABU8EB05_9ACTN</name>
<dbReference type="Pfam" id="PF01047">
    <property type="entry name" value="MarR"/>
    <property type="match status" value="1"/>
</dbReference>
<evidence type="ECO:0000313" key="6">
    <source>
        <dbReference type="Proteomes" id="UP001373496"/>
    </source>
</evidence>
<dbReference type="PRINTS" id="PR00598">
    <property type="entry name" value="HTHMARR"/>
</dbReference>
<evidence type="ECO:0000259" key="4">
    <source>
        <dbReference type="PROSITE" id="PS50995"/>
    </source>
</evidence>
<evidence type="ECO:0000256" key="1">
    <source>
        <dbReference type="ARBA" id="ARBA00023015"/>
    </source>
</evidence>
<gene>
    <name evidence="5" type="ORF">UXQ13_20185</name>
</gene>
<dbReference type="InterPro" id="IPR036390">
    <property type="entry name" value="WH_DNA-bd_sf"/>
</dbReference>
<dbReference type="InterPro" id="IPR036388">
    <property type="entry name" value="WH-like_DNA-bd_sf"/>
</dbReference>
<keyword evidence="1" id="KW-0805">Transcription regulation</keyword>
<dbReference type="RefSeq" id="WP_336392847.1">
    <property type="nucleotide sequence ID" value="NZ_JBAPLV010000029.1"/>
</dbReference>
<dbReference type="InterPro" id="IPR023187">
    <property type="entry name" value="Tscrpt_reg_MarR-type_CS"/>
</dbReference>